<evidence type="ECO:0000313" key="2">
    <source>
        <dbReference type="EMBL" id="MBD2296265.1"/>
    </source>
</evidence>
<dbReference type="AlphaFoldDB" id="A0A926WKJ3"/>
<dbReference type="InterPro" id="IPR049389">
    <property type="entry name" value="TTHA0281-like"/>
</dbReference>
<dbReference type="Gene3D" id="3.30.160.250">
    <property type="match status" value="1"/>
</dbReference>
<dbReference type="RefSeq" id="WP_190564386.1">
    <property type="nucleotide sequence ID" value="NZ_JACJQU010000020.1"/>
</dbReference>
<dbReference type="SUPFAM" id="SSF143100">
    <property type="entry name" value="TTHA1013/TTHA0281-like"/>
    <property type="match status" value="1"/>
</dbReference>
<comment type="caution">
    <text evidence="2">The sequence shown here is derived from an EMBL/GenBank/DDBJ whole genome shotgun (WGS) entry which is preliminary data.</text>
</comment>
<accession>A0A926WKJ3</accession>
<dbReference type="InterPro" id="IPR035069">
    <property type="entry name" value="TTHA1013/TTHA0281-like"/>
</dbReference>
<organism evidence="2 3">
    <name type="scientific">Anabaena sphaerica FACHB-251</name>
    <dbReference type="NCBI Taxonomy" id="2692883"/>
    <lineage>
        <taxon>Bacteria</taxon>
        <taxon>Bacillati</taxon>
        <taxon>Cyanobacteriota</taxon>
        <taxon>Cyanophyceae</taxon>
        <taxon>Nostocales</taxon>
        <taxon>Nostocaceae</taxon>
        <taxon>Anabaena</taxon>
    </lineage>
</organism>
<evidence type="ECO:0000256" key="1">
    <source>
        <dbReference type="SAM" id="Coils"/>
    </source>
</evidence>
<protein>
    <submittedName>
        <fullName evidence="2">Type II toxin-antitoxin system HicB family antitoxin</fullName>
    </submittedName>
</protein>
<reference evidence="3" key="1">
    <citation type="journal article" date="2020" name="ISME J.">
        <title>Comparative genomics reveals insights into cyanobacterial evolution and habitat adaptation.</title>
        <authorList>
            <person name="Chen M.Y."/>
            <person name="Teng W.K."/>
            <person name="Zhao L."/>
            <person name="Hu C.X."/>
            <person name="Zhou Y.K."/>
            <person name="Han B.P."/>
            <person name="Song L.R."/>
            <person name="Shu W.S."/>
        </authorList>
    </citation>
    <scope>NUCLEOTIDE SEQUENCE [LARGE SCALE GENOMIC DNA]</scope>
    <source>
        <strain evidence="3">FACHB-251</strain>
    </source>
</reference>
<dbReference type="Pfam" id="PF21748">
    <property type="entry name" value="UPF0150"/>
    <property type="match status" value="1"/>
</dbReference>
<dbReference type="Proteomes" id="UP000662185">
    <property type="component" value="Unassembled WGS sequence"/>
</dbReference>
<gene>
    <name evidence="2" type="ORF">H6G06_22980</name>
</gene>
<dbReference type="InterPro" id="IPR051404">
    <property type="entry name" value="TA_system_antitoxin"/>
</dbReference>
<keyword evidence="1" id="KW-0175">Coiled coil</keyword>
<sequence>MRLQLTKVFKKVPEGYIGFVEELPGANTQAQTLEEARENLEEAIELILESNRLLAEEQLQGQDVIREHIFLSAA</sequence>
<evidence type="ECO:0000313" key="3">
    <source>
        <dbReference type="Proteomes" id="UP000662185"/>
    </source>
</evidence>
<keyword evidence="3" id="KW-1185">Reference proteome</keyword>
<dbReference type="EMBL" id="JACJQU010000020">
    <property type="protein sequence ID" value="MBD2296265.1"/>
    <property type="molecule type" value="Genomic_DNA"/>
</dbReference>
<proteinExistence type="predicted"/>
<dbReference type="PANTHER" id="PTHR34504">
    <property type="entry name" value="ANTITOXIN HICB"/>
    <property type="match status" value="1"/>
</dbReference>
<dbReference type="PANTHER" id="PTHR34504:SF2">
    <property type="entry name" value="UPF0150 PROTEIN SSL0259"/>
    <property type="match status" value="1"/>
</dbReference>
<name>A0A926WKJ3_9NOST</name>
<feature type="coiled-coil region" evidence="1">
    <location>
        <begin position="23"/>
        <end position="57"/>
    </location>
</feature>